<evidence type="ECO:0000256" key="1">
    <source>
        <dbReference type="PROSITE-ProRule" id="PRU00339"/>
    </source>
</evidence>
<accession>A0A4Q1KPG7</accession>
<feature type="transmembrane region" description="Helical" evidence="2">
    <location>
        <begin position="59"/>
        <end position="81"/>
    </location>
</feature>
<organism evidence="3 4">
    <name type="scientific">Flavobacterium piscinae</name>
    <dbReference type="NCBI Taxonomy" id="2506424"/>
    <lineage>
        <taxon>Bacteria</taxon>
        <taxon>Pseudomonadati</taxon>
        <taxon>Bacteroidota</taxon>
        <taxon>Flavobacteriia</taxon>
        <taxon>Flavobacteriales</taxon>
        <taxon>Flavobacteriaceae</taxon>
        <taxon>Flavobacterium</taxon>
    </lineage>
</organism>
<dbReference type="InterPro" id="IPR019734">
    <property type="entry name" value="TPR_rpt"/>
</dbReference>
<dbReference type="PROSITE" id="PS50005">
    <property type="entry name" value="TPR"/>
    <property type="match status" value="1"/>
</dbReference>
<evidence type="ECO:0000313" key="4">
    <source>
        <dbReference type="Proteomes" id="UP000289734"/>
    </source>
</evidence>
<keyword evidence="4" id="KW-1185">Reference proteome</keyword>
<keyword evidence="2" id="KW-1133">Transmembrane helix</keyword>
<gene>
    <name evidence="3" type="ORF">EQG68_09365</name>
</gene>
<keyword evidence="2" id="KW-0472">Membrane</keyword>
<name>A0A4Q1KPG7_9FLAO</name>
<proteinExistence type="predicted"/>
<evidence type="ECO:0000313" key="3">
    <source>
        <dbReference type="EMBL" id="RXR31868.1"/>
    </source>
</evidence>
<feature type="repeat" description="TPR" evidence="1">
    <location>
        <begin position="108"/>
        <end position="141"/>
    </location>
</feature>
<evidence type="ECO:0000256" key="2">
    <source>
        <dbReference type="SAM" id="Phobius"/>
    </source>
</evidence>
<keyword evidence="1" id="KW-0802">TPR repeat</keyword>
<dbReference type="EMBL" id="SBKQ01000008">
    <property type="protein sequence ID" value="RXR31868.1"/>
    <property type="molecule type" value="Genomic_DNA"/>
</dbReference>
<comment type="caution">
    <text evidence="3">The sequence shown here is derived from an EMBL/GenBank/DDBJ whole genome shotgun (WGS) entry which is preliminary data.</text>
</comment>
<protein>
    <recommendedName>
        <fullName evidence="5">Tetratricopeptide repeat protein</fullName>
    </recommendedName>
</protein>
<keyword evidence="2" id="KW-0812">Transmembrane</keyword>
<dbReference type="SUPFAM" id="SSF48452">
    <property type="entry name" value="TPR-like"/>
    <property type="match status" value="1"/>
</dbReference>
<dbReference type="RefSeq" id="WP_129464600.1">
    <property type="nucleotide sequence ID" value="NZ_SBKQ01000008.1"/>
</dbReference>
<dbReference type="Proteomes" id="UP000289734">
    <property type="component" value="Unassembled WGS sequence"/>
</dbReference>
<sequence>MKNNRALIGKRKSMFSSKKDYLSSPYENEHTEFIDHKTASPELLEEIRNKLLKEKKKSFIVNILFILLIIAFTIAVTIYYFSNVKKADENQKTAQIESFKLSKTHKDFQLLIKDGDEWMETGNFENAIFRYKSAAKLIPNQFDVEYRICLGYAYLCRYENLECEQGKIALEQAISTFPNQQKLIELRKYY</sequence>
<reference evidence="4" key="1">
    <citation type="submission" date="2019-01" db="EMBL/GenBank/DDBJ databases">
        <title>Cytophagaceae bacterium strain CAR-16.</title>
        <authorList>
            <person name="Chen W.-M."/>
        </authorList>
    </citation>
    <scope>NUCLEOTIDE SEQUENCE [LARGE SCALE GENOMIC DNA]</scope>
    <source>
        <strain evidence="4">ICH-30</strain>
    </source>
</reference>
<evidence type="ECO:0008006" key="5">
    <source>
        <dbReference type="Google" id="ProtNLM"/>
    </source>
</evidence>
<dbReference type="InterPro" id="IPR011990">
    <property type="entry name" value="TPR-like_helical_dom_sf"/>
</dbReference>
<dbReference type="OrthoDB" id="1454797at2"/>
<dbReference type="AlphaFoldDB" id="A0A4Q1KPG7"/>